<keyword evidence="5 7" id="KW-1133">Transmembrane helix</keyword>
<dbReference type="SUPFAM" id="SSF161098">
    <property type="entry name" value="MetI-like"/>
    <property type="match status" value="1"/>
</dbReference>
<feature type="transmembrane region" description="Helical" evidence="7">
    <location>
        <begin position="348"/>
        <end position="370"/>
    </location>
</feature>
<dbReference type="CDD" id="cd06261">
    <property type="entry name" value="TM_PBP2"/>
    <property type="match status" value="1"/>
</dbReference>
<evidence type="ECO:0000313" key="10">
    <source>
        <dbReference type="EMBL" id="TDU98178.1"/>
    </source>
</evidence>
<evidence type="ECO:0000256" key="2">
    <source>
        <dbReference type="ARBA" id="ARBA00022448"/>
    </source>
</evidence>
<keyword evidence="2 7" id="KW-0813">Transport</keyword>
<comment type="similarity">
    <text evidence="7">Belongs to the binding-protein-dependent transport system permease family.</text>
</comment>
<dbReference type="Gene3D" id="1.10.3720.10">
    <property type="entry name" value="MetI-like"/>
    <property type="match status" value="1"/>
</dbReference>
<feature type="transmembrane region" description="Helical" evidence="7">
    <location>
        <begin position="222"/>
        <end position="245"/>
    </location>
</feature>
<reference evidence="10 12" key="2">
    <citation type="submission" date="2019-03" db="EMBL/GenBank/DDBJ databases">
        <title>Genomic Encyclopedia of Archaeal and Bacterial Type Strains, Phase II (KMG-II): from individual species to whole genera.</title>
        <authorList>
            <person name="Goeker M."/>
        </authorList>
    </citation>
    <scope>NUCLEOTIDE SEQUENCE [LARGE SCALE GENOMIC DNA]</scope>
    <source>
        <strain evidence="10 12">ATCC 25591</strain>
    </source>
</reference>
<dbReference type="InterPro" id="IPR050366">
    <property type="entry name" value="BP-dependent_transpt_permease"/>
</dbReference>
<proteinExistence type="inferred from homology"/>
<evidence type="ECO:0000256" key="7">
    <source>
        <dbReference type="RuleBase" id="RU363032"/>
    </source>
</evidence>
<dbReference type="RefSeq" id="WP_119863669.1">
    <property type="nucleotide sequence ID" value="NZ_CP008748.1"/>
</dbReference>
<gene>
    <name evidence="10" type="ORF">JN03_0202</name>
    <name evidence="9" type="ORF">MHSN_00440</name>
</gene>
<feature type="transmembrane region" description="Helical" evidence="7">
    <location>
        <begin position="42"/>
        <end position="62"/>
    </location>
</feature>
<evidence type="ECO:0000256" key="1">
    <source>
        <dbReference type="ARBA" id="ARBA00004651"/>
    </source>
</evidence>
<dbReference type="EMBL" id="CP008748">
    <property type="protein sequence ID" value="ASI53690.1"/>
    <property type="molecule type" value="Genomic_DNA"/>
</dbReference>
<dbReference type="Pfam" id="PF00528">
    <property type="entry name" value="BPD_transp_1"/>
    <property type="match status" value="1"/>
</dbReference>
<reference evidence="9 11" key="1">
    <citation type="submission" date="2014-06" db="EMBL/GenBank/DDBJ databases">
        <title>The Whole Genome Sequence of Mycoplasma hyosynoviae strain ATCC 27095.</title>
        <authorList>
            <person name="Calcutt M.J."/>
            <person name="Foecking M.F."/>
        </authorList>
    </citation>
    <scope>NUCLEOTIDE SEQUENCE [LARGE SCALE GENOMIC DNA]</scope>
    <source>
        <strain evidence="9 11">M60</strain>
    </source>
</reference>
<dbReference type="KEGG" id="mhyv:MHSN_00440"/>
<feature type="transmembrane region" description="Helical" evidence="7">
    <location>
        <begin position="300"/>
        <end position="328"/>
    </location>
</feature>
<dbReference type="PANTHER" id="PTHR43386:SF1">
    <property type="entry name" value="D,D-DIPEPTIDE TRANSPORT SYSTEM PERMEASE PROTEIN DDPC-RELATED"/>
    <property type="match status" value="1"/>
</dbReference>
<name>A0A4P1QFS3_9BACT</name>
<dbReference type="GO" id="GO:0055085">
    <property type="term" value="P:transmembrane transport"/>
    <property type="evidence" value="ECO:0007669"/>
    <property type="project" value="InterPro"/>
</dbReference>
<organism evidence="9 11">
    <name type="scientific">Metamycoplasma hyosynoviae</name>
    <dbReference type="NCBI Taxonomy" id="29559"/>
    <lineage>
        <taxon>Bacteria</taxon>
        <taxon>Bacillati</taxon>
        <taxon>Mycoplasmatota</taxon>
        <taxon>Mycoplasmoidales</taxon>
        <taxon>Metamycoplasmataceae</taxon>
        <taxon>Metamycoplasma</taxon>
    </lineage>
</organism>
<evidence type="ECO:0000313" key="12">
    <source>
        <dbReference type="Proteomes" id="UP000294882"/>
    </source>
</evidence>
<dbReference type="Proteomes" id="UP000294882">
    <property type="component" value="Unassembled WGS sequence"/>
</dbReference>
<dbReference type="PANTHER" id="PTHR43386">
    <property type="entry name" value="OLIGOPEPTIDE TRANSPORT SYSTEM PERMEASE PROTEIN APPC"/>
    <property type="match status" value="1"/>
</dbReference>
<evidence type="ECO:0000256" key="6">
    <source>
        <dbReference type="ARBA" id="ARBA00023136"/>
    </source>
</evidence>
<evidence type="ECO:0000313" key="9">
    <source>
        <dbReference type="EMBL" id="ASI53690.1"/>
    </source>
</evidence>
<evidence type="ECO:0000259" key="8">
    <source>
        <dbReference type="PROSITE" id="PS50928"/>
    </source>
</evidence>
<evidence type="ECO:0000256" key="3">
    <source>
        <dbReference type="ARBA" id="ARBA00022475"/>
    </source>
</evidence>
<accession>A0A4P1QFS3</accession>
<evidence type="ECO:0000256" key="5">
    <source>
        <dbReference type="ARBA" id="ARBA00022989"/>
    </source>
</evidence>
<dbReference type="InterPro" id="IPR035906">
    <property type="entry name" value="MetI-like_sf"/>
</dbReference>
<protein>
    <submittedName>
        <fullName evidence="9">Peptide ABC transporter permease</fullName>
    </submittedName>
    <submittedName>
        <fullName evidence="10">Peptide/nickel transport system permease protein</fullName>
    </submittedName>
</protein>
<dbReference type="Proteomes" id="UP000264882">
    <property type="component" value="Chromosome"/>
</dbReference>
<sequence length="387" mass="44130">MDKINSQLLKPAKRKEPTAQAVRQTTSLKLYWKKFFSKKTNIFAFVFFLAIFLSLIIALFFVKNSATKSVSDSIFVNNLPSYYNQIVTRSFDKGETLNFIRKLGELEKSRASELGISPIFEIYFDSAYDTSGQINITTDIVILQYNPYKLLEAMNINLGSKIEIPQYILGTNQNGVDIYSRSILSIFTTIIIITISLFGNILIGFILASLYSFNKRKWWSKIIDVIASIINSVPTIIWIFIFTILFGTKPWQILISFLLVSWASFYELTKNEIEEVSKTEFIIAAKAIGLNNFQVAKRHLFTYILPSLLILFVDMFTMDILIISSLAFLEFINETNNLNIGMVIKESISMISLNISYLIVICVYISLFSISLKLLSNSLSSTFNPKI</sequence>
<dbReference type="AlphaFoldDB" id="A0A4P1QFS3"/>
<evidence type="ECO:0000313" key="11">
    <source>
        <dbReference type="Proteomes" id="UP000264882"/>
    </source>
</evidence>
<dbReference type="PROSITE" id="PS50928">
    <property type="entry name" value="ABC_TM1"/>
    <property type="match status" value="1"/>
</dbReference>
<feature type="domain" description="ABC transmembrane type-1" evidence="8">
    <location>
        <begin position="186"/>
        <end position="376"/>
    </location>
</feature>
<feature type="transmembrane region" description="Helical" evidence="7">
    <location>
        <begin position="183"/>
        <end position="210"/>
    </location>
</feature>
<keyword evidence="6 7" id="KW-0472">Membrane</keyword>
<keyword evidence="3" id="KW-1003">Cell membrane</keyword>
<keyword evidence="4 7" id="KW-0812">Transmembrane</keyword>
<dbReference type="InterPro" id="IPR000515">
    <property type="entry name" value="MetI-like"/>
</dbReference>
<keyword evidence="11" id="KW-1185">Reference proteome</keyword>
<evidence type="ECO:0000256" key="4">
    <source>
        <dbReference type="ARBA" id="ARBA00022692"/>
    </source>
</evidence>
<dbReference type="EMBL" id="SOCH01000002">
    <property type="protein sequence ID" value="TDU98178.1"/>
    <property type="molecule type" value="Genomic_DNA"/>
</dbReference>
<comment type="subcellular location">
    <subcellularLocation>
        <location evidence="1 7">Cell membrane</location>
        <topology evidence="1 7">Multi-pass membrane protein</topology>
    </subcellularLocation>
</comment>
<dbReference type="GO" id="GO:0005886">
    <property type="term" value="C:plasma membrane"/>
    <property type="evidence" value="ECO:0007669"/>
    <property type="project" value="UniProtKB-SubCell"/>
</dbReference>